<dbReference type="RefSeq" id="WP_366193980.1">
    <property type="nucleotide sequence ID" value="NZ_JBFBVU010000021.1"/>
</dbReference>
<dbReference type="SUPFAM" id="SSF109755">
    <property type="entry name" value="PhoU-like"/>
    <property type="match status" value="1"/>
</dbReference>
<protein>
    <submittedName>
        <fullName evidence="2">Phosphotransferase</fullName>
    </submittedName>
</protein>
<name>A0ABV3L8W0_9RHOB</name>
<comment type="caution">
    <text evidence="2">The sequence shown here is derived from an EMBL/GenBank/DDBJ whole genome shotgun (WGS) entry which is preliminary data.</text>
</comment>
<organism evidence="2 3">
    <name type="scientific">Meridianimarinicoccus marinus</name>
    <dbReference type="NCBI Taxonomy" id="3231483"/>
    <lineage>
        <taxon>Bacteria</taxon>
        <taxon>Pseudomonadati</taxon>
        <taxon>Pseudomonadota</taxon>
        <taxon>Alphaproteobacteria</taxon>
        <taxon>Rhodobacterales</taxon>
        <taxon>Paracoccaceae</taxon>
        <taxon>Meridianimarinicoccus</taxon>
    </lineage>
</organism>
<dbReference type="Proteomes" id="UP001553161">
    <property type="component" value="Unassembled WGS sequence"/>
</dbReference>
<gene>
    <name evidence="2" type="ORF">AB0T83_14710</name>
</gene>
<evidence type="ECO:0000313" key="2">
    <source>
        <dbReference type="EMBL" id="MEV8468025.1"/>
    </source>
</evidence>
<dbReference type="EMBL" id="JBFBVU010000021">
    <property type="protein sequence ID" value="MEV8468025.1"/>
    <property type="molecule type" value="Genomic_DNA"/>
</dbReference>
<keyword evidence="3" id="KW-1185">Reference proteome</keyword>
<feature type="domain" description="Aminoglycoside phosphotransferase" evidence="1">
    <location>
        <begin position="286"/>
        <end position="463"/>
    </location>
</feature>
<dbReference type="InterPro" id="IPR038078">
    <property type="entry name" value="PhoU-like_sf"/>
</dbReference>
<proteinExistence type="predicted"/>
<dbReference type="Gene3D" id="1.20.58.220">
    <property type="entry name" value="Phosphate transport system protein phou homolog 2, domain 2"/>
    <property type="match status" value="1"/>
</dbReference>
<evidence type="ECO:0000259" key="1">
    <source>
        <dbReference type="Pfam" id="PF01636"/>
    </source>
</evidence>
<dbReference type="SUPFAM" id="SSF56112">
    <property type="entry name" value="Protein kinase-like (PK-like)"/>
    <property type="match status" value="1"/>
</dbReference>
<dbReference type="InterPro" id="IPR002575">
    <property type="entry name" value="Aminoglycoside_PTrfase"/>
</dbReference>
<dbReference type="Pfam" id="PF01636">
    <property type="entry name" value="APH"/>
    <property type="match status" value="1"/>
</dbReference>
<dbReference type="Gene3D" id="3.90.1200.10">
    <property type="match status" value="1"/>
</dbReference>
<accession>A0ABV3L8W0</accession>
<dbReference type="InterPro" id="IPR011009">
    <property type="entry name" value="Kinase-like_dom_sf"/>
</dbReference>
<reference evidence="2 3" key="1">
    <citation type="submission" date="2024-07" db="EMBL/GenBank/DDBJ databases">
        <authorList>
            <person name="Kang M."/>
        </authorList>
    </citation>
    <scope>NUCLEOTIDE SEQUENCE [LARGE SCALE GENOMIC DNA]</scope>
    <source>
        <strain evidence="2 3">DFM31</strain>
    </source>
</reference>
<evidence type="ECO:0000313" key="3">
    <source>
        <dbReference type="Proteomes" id="UP001553161"/>
    </source>
</evidence>
<sequence length="545" mass="61009">MARLPHAMDENLHFLCAEVEGQLTSLEGYFTRPDTAMARQLLLRAGYSHNLQSRVLRASQQALSRGKPAAARQLVLRNAALVARNLDLISRMARRSLLHAEEVRHTPLLRPEAYPKPIKRVRQAVTGINAAIDAHDSSGAVKIGQVKGDLDALYEHLFAVYTQDMRKSKQTEDLSNALLAANEIRRMGDALQGISEAILSVSIGQPVQFERYFALKGILSDQTMDEADLTLKPLAETRSGSGISGLRGKTAAGDEINAVFKDGEIAKVKEERQGVKKWDSVYPGLAPKILSYEKRGQSAALLIEYLPGHTFQHVLLNESDALLAEARTALTRTLRDVWRRTRTEEPADMASMQQLARRMPDVYRVHPEFRRGETRLGKLSLPAFDALIAQAGARETALPAPFSVHIHGDFNLDNVIYDPADRKIHFIDLHRSRFMDYVQDVSVFMVSNYRLQIQDAQLRNRVAVVAGDVHAMAAKFARAQGDKTFEYRLALGLARSFATSTRFVFDKAHARRMFLRARYLLELALACPHGKEARLRLPIKDLFGD</sequence>